<dbReference type="AlphaFoldDB" id="A0AAW1MX95"/>
<feature type="compositionally biased region" description="Polar residues" evidence="10">
    <location>
        <begin position="414"/>
        <end position="426"/>
    </location>
</feature>
<feature type="compositionally biased region" description="Polar residues" evidence="10">
    <location>
        <begin position="437"/>
        <end position="450"/>
    </location>
</feature>
<comment type="caution">
    <text evidence="11">The sequence shown here is derived from an EMBL/GenBank/DDBJ whole genome shotgun (WGS) entry which is preliminary data.</text>
</comment>
<feature type="compositionally biased region" description="Basic and acidic residues" evidence="10">
    <location>
        <begin position="100"/>
        <end position="109"/>
    </location>
</feature>
<keyword evidence="8" id="KW-0539">Nucleus</keyword>
<keyword evidence="7" id="KW-0206">Cytoskeleton</keyword>
<feature type="compositionally biased region" description="Basic and acidic residues" evidence="10">
    <location>
        <begin position="371"/>
        <end position="382"/>
    </location>
</feature>
<protein>
    <recommendedName>
        <fullName evidence="4">Nuclear protein MDM1</fullName>
    </recommendedName>
</protein>
<evidence type="ECO:0000256" key="4">
    <source>
        <dbReference type="ARBA" id="ARBA00013508"/>
    </source>
</evidence>
<feature type="region of interest" description="Disordered" evidence="10">
    <location>
        <begin position="330"/>
        <end position="644"/>
    </location>
</feature>
<dbReference type="GO" id="GO:0005814">
    <property type="term" value="C:centriole"/>
    <property type="evidence" value="ECO:0007669"/>
    <property type="project" value="UniProtKB-SubCell"/>
</dbReference>
<evidence type="ECO:0000256" key="1">
    <source>
        <dbReference type="ARBA" id="ARBA00004114"/>
    </source>
</evidence>
<feature type="compositionally biased region" description="Polar residues" evidence="10">
    <location>
        <begin position="45"/>
        <end position="54"/>
    </location>
</feature>
<evidence type="ECO:0000256" key="5">
    <source>
        <dbReference type="ARBA" id="ARBA00022490"/>
    </source>
</evidence>
<dbReference type="GO" id="GO:0008017">
    <property type="term" value="F:microtubule binding"/>
    <property type="evidence" value="ECO:0007669"/>
    <property type="project" value="InterPro"/>
</dbReference>
<feature type="compositionally biased region" description="Polar residues" evidence="10">
    <location>
        <begin position="87"/>
        <end position="98"/>
    </location>
</feature>
<feature type="compositionally biased region" description="Low complexity" evidence="10">
    <location>
        <begin position="476"/>
        <end position="497"/>
    </location>
</feature>
<proteinExistence type="inferred from homology"/>
<feature type="compositionally biased region" description="Basic and acidic residues" evidence="10">
    <location>
        <begin position="397"/>
        <end position="413"/>
    </location>
</feature>
<keyword evidence="5" id="KW-0963">Cytoplasm</keyword>
<feature type="compositionally biased region" description="Polar residues" evidence="10">
    <location>
        <begin position="514"/>
        <end position="525"/>
    </location>
</feature>
<evidence type="ECO:0000256" key="7">
    <source>
        <dbReference type="ARBA" id="ARBA00023212"/>
    </source>
</evidence>
<evidence type="ECO:0000256" key="3">
    <source>
        <dbReference type="ARBA" id="ARBA00010494"/>
    </source>
</evidence>
<dbReference type="GO" id="GO:0005874">
    <property type="term" value="C:microtubule"/>
    <property type="evidence" value="ECO:0007669"/>
    <property type="project" value="UniProtKB-KW"/>
</dbReference>
<keyword evidence="12" id="KW-1185">Reference proteome</keyword>
<name>A0AAW1MX95_POPJA</name>
<evidence type="ECO:0000256" key="6">
    <source>
        <dbReference type="ARBA" id="ARBA00022701"/>
    </source>
</evidence>
<comment type="similarity">
    <text evidence="3">Belongs to the MDM1 family.</text>
</comment>
<dbReference type="GO" id="GO:0005634">
    <property type="term" value="C:nucleus"/>
    <property type="evidence" value="ECO:0007669"/>
    <property type="project" value="UniProtKB-SubCell"/>
</dbReference>
<gene>
    <name evidence="11" type="ORF">QE152_g4699</name>
</gene>
<comment type="subcellular location">
    <subcellularLocation>
        <location evidence="1">Cytoplasm</location>
        <location evidence="1">Cytoskeleton</location>
        <location evidence="1">Microtubule organizing center</location>
        <location evidence="1">Centrosome</location>
        <location evidence="1">Centriole</location>
    </subcellularLocation>
    <subcellularLocation>
        <location evidence="2">Nucleus</location>
    </subcellularLocation>
</comment>
<feature type="compositionally biased region" description="Basic and acidic residues" evidence="10">
    <location>
        <begin position="526"/>
        <end position="551"/>
    </location>
</feature>
<evidence type="ECO:0000313" key="11">
    <source>
        <dbReference type="EMBL" id="KAK9751901.1"/>
    </source>
</evidence>
<reference evidence="11 12" key="1">
    <citation type="journal article" date="2024" name="BMC Genomics">
        <title>De novo assembly and annotation of Popillia japonica's genome with initial clues to its potential as an invasive pest.</title>
        <authorList>
            <person name="Cucini C."/>
            <person name="Boschi S."/>
            <person name="Funari R."/>
            <person name="Cardaioli E."/>
            <person name="Iannotti N."/>
            <person name="Marturano G."/>
            <person name="Paoli F."/>
            <person name="Bruttini M."/>
            <person name="Carapelli A."/>
            <person name="Frati F."/>
            <person name="Nardi F."/>
        </authorList>
    </citation>
    <scope>NUCLEOTIDE SEQUENCE [LARGE SCALE GENOMIC DNA]</scope>
    <source>
        <strain evidence="11">DMR45628</strain>
    </source>
</reference>
<keyword evidence="6" id="KW-0493">Microtubule</keyword>
<dbReference type="PANTHER" id="PTHR32078:SF1">
    <property type="entry name" value="NUCLEAR PROTEIN MDM1"/>
    <property type="match status" value="1"/>
</dbReference>
<evidence type="ECO:0000256" key="10">
    <source>
        <dbReference type="SAM" id="MobiDB-lite"/>
    </source>
</evidence>
<feature type="region of interest" description="Disordered" evidence="10">
    <location>
        <begin position="39"/>
        <end position="149"/>
    </location>
</feature>
<feature type="compositionally biased region" description="Polar residues" evidence="10">
    <location>
        <begin position="356"/>
        <end position="367"/>
    </location>
</feature>
<feature type="compositionally biased region" description="Basic and acidic residues" evidence="10">
    <location>
        <begin position="343"/>
        <end position="354"/>
    </location>
</feature>
<dbReference type="PANTHER" id="PTHR32078">
    <property type="entry name" value="NUCLEAR PROTEIN MDM1"/>
    <property type="match status" value="1"/>
</dbReference>
<accession>A0AAW1MX95</accession>
<dbReference type="GO" id="GO:0046600">
    <property type="term" value="P:negative regulation of centriole replication"/>
    <property type="evidence" value="ECO:0007669"/>
    <property type="project" value="InterPro"/>
</dbReference>
<feature type="region of interest" description="Disordered" evidence="10">
    <location>
        <begin position="686"/>
        <end position="717"/>
    </location>
</feature>
<dbReference type="EMBL" id="JASPKY010000025">
    <property type="protein sequence ID" value="KAK9751901.1"/>
    <property type="molecule type" value="Genomic_DNA"/>
</dbReference>
<sequence length="782" mass="87524">MIGSFWNLCRACPSMPVDKLHSEYRSTYRWHEYTGPRQEVIRRAPTTQPNVTANSEEKAGDVQNATRIDEETQNELPKLEPALPRHGSNTGEIANYTGNDRARSEERGVSHWRPSRRSKSEGPAQSSSLNNDENRRESDPDLENTGRDQGLLQKAISKISTEYRLQFAWPQGHTSRRDATDSTPRKSQSMNALKPQGNAIINKKRTDLENKDASELEPLVNDNAILEEEKLKDFNTEYTKKFRPFSQYEYSEGKFTSKLEDTDEIDDAKNVLLNGTASKESWYKEVVELRKKAGEYKNRGWGSDFTSDKLSDVYNKQLELWDQVSRRSSLSALSLASTTHRAYTKEEKEQENTKKSSPTKAQRNADNSAKMVRDMIRHHLERTTGGGELDGLILSPTREKLEPTIPRKDDDSRGSQINSPKKNSPQKIGLQKKGSQKSKAATRTVRSQSVGPVEVTEKRSPKRQSRSATVKEKKTASTNTSSTRRPRPSSLNTASSRSKSRSVPPKNEEERLANKTNKNQSCIETQNRRNKDTARKEADAAKNEKNEKEEPPAVEAEITDLEPVVKSPPEPTRVKSPEQIIMRSPDPVNWTVPLDTGKTFTVTQNVREGDITARPQSEVKAWTPPEVPPPVAQSAPPEFPQQKQQQGMSMSYGFSSQSMNSGQYSNILKTASGTSEQCKETTTLKTATATSKTAEPLEQVQPVGGNPTKGISLDDPFNESSSTAKTVYVIVDPICGVSDETLLPTATTTNSTATRSFASDVLEMARSRFDNFWRRNSKDETT</sequence>
<dbReference type="InterPro" id="IPR029136">
    <property type="entry name" value="MDM1"/>
</dbReference>
<evidence type="ECO:0000256" key="9">
    <source>
        <dbReference type="ARBA" id="ARBA00045771"/>
    </source>
</evidence>
<dbReference type="Pfam" id="PF15501">
    <property type="entry name" value="MDM1"/>
    <property type="match status" value="1"/>
</dbReference>
<evidence type="ECO:0000313" key="12">
    <source>
        <dbReference type="Proteomes" id="UP001458880"/>
    </source>
</evidence>
<evidence type="ECO:0000256" key="8">
    <source>
        <dbReference type="ARBA" id="ARBA00023242"/>
    </source>
</evidence>
<feature type="region of interest" description="Disordered" evidence="10">
    <location>
        <begin position="167"/>
        <end position="194"/>
    </location>
</feature>
<dbReference type="Proteomes" id="UP001458880">
    <property type="component" value="Unassembled WGS sequence"/>
</dbReference>
<evidence type="ECO:0000256" key="2">
    <source>
        <dbReference type="ARBA" id="ARBA00004123"/>
    </source>
</evidence>
<comment type="function">
    <text evidence="9">Microtubule-binding protein that negatively regulates centriole duplication. Binds to and stabilizes microtubules.</text>
</comment>
<organism evidence="11 12">
    <name type="scientific">Popillia japonica</name>
    <name type="common">Japanese beetle</name>
    <dbReference type="NCBI Taxonomy" id="7064"/>
    <lineage>
        <taxon>Eukaryota</taxon>
        <taxon>Metazoa</taxon>
        <taxon>Ecdysozoa</taxon>
        <taxon>Arthropoda</taxon>
        <taxon>Hexapoda</taxon>
        <taxon>Insecta</taxon>
        <taxon>Pterygota</taxon>
        <taxon>Neoptera</taxon>
        <taxon>Endopterygota</taxon>
        <taxon>Coleoptera</taxon>
        <taxon>Polyphaga</taxon>
        <taxon>Scarabaeiformia</taxon>
        <taxon>Scarabaeidae</taxon>
        <taxon>Rutelinae</taxon>
        <taxon>Popillia</taxon>
    </lineage>
</organism>
<feature type="compositionally biased region" description="Basic and acidic residues" evidence="10">
    <location>
        <begin position="175"/>
        <end position="184"/>
    </location>
</feature>